<comment type="caution">
    <text evidence="2">The sequence shown here is derived from an EMBL/GenBank/DDBJ whole genome shotgun (WGS) entry which is preliminary data.</text>
</comment>
<dbReference type="PaxDb" id="411461-DORFOR_02190"/>
<dbReference type="GO" id="GO:0003677">
    <property type="term" value="F:DNA binding"/>
    <property type="evidence" value="ECO:0007669"/>
    <property type="project" value="InterPro"/>
</dbReference>
<dbReference type="Pfam" id="PF04986">
    <property type="entry name" value="Y2_Tnp"/>
    <property type="match status" value="1"/>
</dbReference>
<dbReference type="GO" id="GO:0004803">
    <property type="term" value="F:transposase activity"/>
    <property type="evidence" value="ECO:0007669"/>
    <property type="project" value="InterPro"/>
</dbReference>
<dbReference type="InterPro" id="IPR007069">
    <property type="entry name" value="Transposase_32"/>
</dbReference>
<organism evidence="2 3">
    <name type="scientific">Dorea formicigenerans ATCC 27755</name>
    <dbReference type="NCBI Taxonomy" id="411461"/>
    <lineage>
        <taxon>Bacteria</taxon>
        <taxon>Bacillati</taxon>
        <taxon>Bacillota</taxon>
        <taxon>Clostridia</taxon>
        <taxon>Lachnospirales</taxon>
        <taxon>Lachnospiraceae</taxon>
        <taxon>Dorea</taxon>
    </lineage>
</organism>
<reference evidence="2 3" key="1">
    <citation type="submission" date="2007-10" db="EMBL/GenBank/DDBJ databases">
        <title>Draft genome sequence of Dorea formicigenerans(ATCC 27755).</title>
        <authorList>
            <person name="Sudarsanam P."/>
            <person name="Ley R."/>
            <person name="Guruge J."/>
            <person name="Turnbaugh P.J."/>
            <person name="Mahowald M."/>
            <person name="Liep D."/>
            <person name="Gordon J."/>
        </authorList>
    </citation>
    <scope>NUCLEOTIDE SEQUENCE [LARGE SCALE GENOMIC DNA]</scope>
    <source>
        <strain evidence="2 3">ATCC 27755</strain>
    </source>
</reference>
<dbReference type="GO" id="GO:0006313">
    <property type="term" value="P:DNA transposition"/>
    <property type="evidence" value="ECO:0007669"/>
    <property type="project" value="InterPro"/>
</dbReference>
<dbReference type="eggNOG" id="COG0582">
    <property type="taxonomic scope" value="Bacteria"/>
</dbReference>
<evidence type="ECO:0000259" key="1">
    <source>
        <dbReference type="Pfam" id="PF04986"/>
    </source>
</evidence>
<dbReference type="Proteomes" id="UP000005359">
    <property type="component" value="Unassembled WGS sequence"/>
</dbReference>
<evidence type="ECO:0000313" key="2">
    <source>
        <dbReference type="EMBL" id="EDR45589.1"/>
    </source>
</evidence>
<sequence>MEKELGVSFKKVKARCYQEHKHGFYVYAKPNKCNPKIVTKYIGRYLGRPVIATSRIDHYDGETVTFHYNRHEDNRLITESVPVMQFIQRLIQHIPEKHFKQIRYYGLYAGNHKNDSKLNLAIAKEKRKIFLSFNRWRDCILHSFGYDPLKCPCCGETMTFLDRYYNHQHISLNEMYERTMHRFHAHSSA</sequence>
<dbReference type="PANTHER" id="PTHR37023">
    <property type="entry name" value="TRANSPOSASE"/>
    <property type="match status" value="1"/>
</dbReference>
<reference evidence="2 3" key="2">
    <citation type="submission" date="2007-10" db="EMBL/GenBank/DDBJ databases">
        <authorList>
            <person name="Fulton L."/>
            <person name="Clifton S."/>
            <person name="Fulton B."/>
            <person name="Xu J."/>
            <person name="Minx P."/>
            <person name="Pepin K.H."/>
            <person name="Johnson M."/>
            <person name="Thiruvilangam P."/>
            <person name="Bhonagiri V."/>
            <person name="Nash W.E."/>
            <person name="Wang C."/>
            <person name="Mardis E.R."/>
            <person name="Wilson R.K."/>
        </authorList>
    </citation>
    <scope>NUCLEOTIDE SEQUENCE [LARGE SCALE GENOMIC DNA]</scope>
    <source>
        <strain evidence="2 3">ATCC 27755</strain>
    </source>
</reference>
<name>B0G7D5_9FIRM</name>
<accession>B0G7D5</accession>
<dbReference type="EMBL" id="AAXA02000015">
    <property type="protein sequence ID" value="EDR45589.1"/>
    <property type="molecule type" value="Genomic_DNA"/>
</dbReference>
<feature type="domain" description="Transposase IS801/IS1294" evidence="1">
    <location>
        <begin position="8"/>
        <end position="114"/>
    </location>
</feature>
<proteinExistence type="predicted"/>
<evidence type="ECO:0000313" key="3">
    <source>
        <dbReference type="Proteomes" id="UP000005359"/>
    </source>
</evidence>
<gene>
    <name evidence="2" type="ORF">DORFOR_02190</name>
</gene>
<dbReference type="STRING" id="411461.DORFOR_02190"/>
<dbReference type="PANTHER" id="PTHR37023:SF1">
    <property type="entry name" value="ISSOD25 TRANSPOSASE TNPA_ISSOD25"/>
    <property type="match status" value="1"/>
</dbReference>
<dbReference type="AlphaFoldDB" id="B0G7D5"/>
<protein>
    <recommendedName>
        <fullName evidence="1">Transposase IS801/IS1294 domain-containing protein</fullName>
    </recommendedName>
</protein>